<accession>A0ABU5UTC7</accession>
<feature type="transmembrane region" description="Helical" evidence="1">
    <location>
        <begin position="37"/>
        <end position="56"/>
    </location>
</feature>
<sequence>MSLFVAKKLVMYRSGIVAVINAGITWIILIIAPLGLFSVILCTVGVFISSLAAGWVGDRSLLKLLEENYRDVMSASRESQNIDAASYLDLLPQNKGTKADD</sequence>
<keyword evidence="1" id="KW-0812">Transmembrane</keyword>
<comment type="caution">
    <text evidence="2">The sequence shown here is derived from an EMBL/GenBank/DDBJ whole genome shotgun (WGS) entry which is preliminary data.</text>
</comment>
<dbReference type="RefSeq" id="WP_006197837.1">
    <property type="nucleotide sequence ID" value="NZ_JAYGHK010000052.1"/>
</dbReference>
<proteinExistence type="predicted"/>
<protein>
    <submittedName>
        <fullName evidence="2">CRISPR-associated protein Csx18</fullName>
    </submittedName>
</protein>
<dbReference type="GeneID" id="78018807"/>
<dbReference type="NCBIfam" id="NF040558">
    <property type="entry name" value="CAS_Csx18"/>
    <property type="match status" value="1"/>
</dbReference>
<dbReference type="Proteomes" id="UP001303285">
    <property type="component" value="Unassembled WGS sequence"/>
</dbReference>
<organism evidence="2 3">
    <name type="scientific">Nodularia spumigena UHCC 0060</name>
    <dbReference type="NCBI Taxonomy" id="3110300"/>
    <lineage>
        <taxon>Bacteria</taxon>
        <taxon>Bacillati</taxon>
        <taxon>Cyanobacteriota</taxon>
        <taxon>Cyanophyceae</taxon>
        <taxon>Nostocales</taxon>
        <taxon>Nodulariaceae</taxon>
        <taxon>Nodularia</taxon>
    </lineage>
</organism>
<keyword evidence="1" id="KW-0472">Membrane</keyword>
<evidence type="ECO:0000256" key="1">
    <source>
        <dbReference type="SAM" id="Phobius"/>
    </source>
</evidence>
<keyword evidence="1" id="KW-1133">Transmembrane helix</keyword>
<evidence type="ECO:0000313" key="2">
    <source>
        <dbReference type="EMBL" id="MEA5609506.1"/>
    </source>
</evidence>
<gene>
    <name evidence="2" type="primary">csx18</name>
    <name evidence="2" type="ORF">VB695_15765</name>
</gene>
<keyword evidence="3" id="KW-1185">Reference proteome</keyword>
<name>A0ABU5UTC7_NODSP</name>
<reference evidence="2 3" key="1">
    <citation type="submission" date="2023-12" db="EMBL/GenBank/DDBJ databases">
        <title>Baltic Sea Cyanobacteria.</title>
        <authorList>
            <person name="Delbaje E."/>
            <person name="Fewer D.P."/>
            <person name="Shishido T.K."/>
        </authorList>
    </citation>
    <scope>NUCLEOTIDE SEQUENCE [LARGE SCALE GENOMIC DNA]</scope>
    <source>
        <strain evidence="2 3">UHCC 0060</strain>
    </source>
</reference>
<feature type="transmembrane region" description="Helical" evidence="1">
    <location>
        <begin position="12"/>
        <end position="31"/>
    </location>
</feature>
<dbReference type="EMBL" id="JAYGHK010000052">
    <property type="protein sequence ID" value="MEA5609506.1"/>
    <property type="molecule type" value="Genomic_DNA"/>
</dbReference>
<evidence type="ECO:0000313" key="3">
    <source>
        <dbReference type="Proteomes" id="UP001303285"/>
    </source>
</evidence>